<comment type="caution">
    <text evidence="4">The sequence shown here is derived from an EMBL/GenBank/DDBJ whole genome shotgun (WGS) entry which is preliminary data.</text>
</comment>
<dbReference type="GO" id="GO:0005524">
    <property type="term" value="F:ATP binding"/>
    <property type="evidence" value="ECO:0007669"/>
    <property type="project" value="UniProtKB-KW"/>
</dbReference>
<keyword evidence="1" id="KW-0813">Transport</keyword>
<dbReference type="GO" id="GO:0005319">
    <property type="term" value="F:lipid transporter activity"/>
    <property type="evidence" value="ECO:0007669"/>
    <property type="project" value="TreeGrafter"/>
</dbReference>
<accession>A0AA35W5P5</accession>
<keyword evidence="4" id="KW-0067">ATP-binding</keyword>
<evidence type="ECO:0000313" key="4">
    <source>
        <dbReference type="EMBL" id="CAI8000483.1"/>
    </source>
</evidence>
<evidence type="ECO:0000313" key="5">
    <source>
        <dbReference type="Proteomes" id="UP001174909"/>
    </source>
</evidence>
<proteinExistence type="predicted"/>
<reference evidence="4" key="1">
    <citation type="submission" date="2023-03" db="EMBL/GenBank/DDBJ databases">
        <authorList>
            <person name="Steffen K."/>
            <person name="Cardenas P."/>
        </authorList>
    </citation>
    <scope>NUCLEOTIDE SEQUENCE</scope>
</reference>
<dbReference type="Pfam" id="PF23321">
    <property type="entry name" value="R1_ABCA1"/>
    <property type="match status" value="1"/>
</dbReference>
<keyword evidence="5" id="KW-1185">Reference proteome</keyword>
<dbReference type="AlphaFoldDB" id="A0AA35W5P5"/>
<evidence type="ECO:0000256" key="1">
    <source>
        <dbReference type="ARBA" id="ARBA00022448"/>
    </source>
</evidence>
<dbReference type="GO" id="GO:0016020">
    <property type="term" value="C:membrane"/>
    <property type="evidence" value="ECO:0007669"/>
    <property type="project" value="InterPro"/>
</dbReference>
<dbReference type="PANTHER" id="PTHR19229:SF36">
    <property type="entry name" value="ATP-BINDING CASSETTE SUB-FAMILY A MEMBER 2"/>
    <property type="match status" value="1"/>
</dbReference>
<feature type="domain" description="ABCA1-4-like C-terminal R2 regulatory" evidence="3">
    <location>
        <begin position="2"/>
        <end position="42"/>
    </location>
</feature>
<gene>
    <name evidence="4" type="ORF">GBAR_LOCUS2955</name>
</gene>
<protein>
    <submittedName>
        <fullName evidence="4">ATP-binding cassette sub-family A member 3</fullName>
    </submittedName>
</protein>
<keyword evidence="2" id="KW-0677">Repeat</keyword>
<dbReference type="GO" id="GO:0140359">
    <property type="term" value="F:ABC-type transporter activity"/>
    <property type="evidence" value="ECO:0007669"/>
    <property type="project" value="InterPro"/>
</dbReference>
<dbReference type="Proteomes" id="UP001174909">
    <property type="component" value="Unassembled WGS sequence"/>
</dbReference>
<organism evidence="4 5">
    <name type="scientific">Geodia barretti</name>
    <name type="common">Barrett's horny sponge</name>
    <dbReference type="NCBI Taxonomy" id="519541"/>
    <lineage>
        <taxon>Eukaryota</taxon>
        <taxon>Metazoa</taxon>
        <taxon>Porifera</taxon>
        <taxon>Demospongiae</taxon>
        <taxon>Heteroscleromorpha</taxon>
        <taxon>Tetractinellida</taxon>
        <taxon>Astrophorina</taxon>
        <taxon>Geodiidae</taxon>
        <taxon>Geodia</taxon>
    </lineage>
</organism>
<dbReference type="InterPro" id="IPR026082">
    <property type="entry name" value="ABCA"/>
</dbReference>
<dbReference type="InterPro" id="IPR056264">
    <property type="entry name" value="R2_ABCA1-4-like"/>
</dbReference>
<sequence>MEEHQGSVTYQLPSAGLTWSSVFRQLEANKDRLGIIDYSVSQTTLDQVFINFAKLQEGVIG</sequence>
<name>A0AA35W5P5_GEOBA</name>
<evidence type="ECO:0000256" key="2">
    <source>
        <dbReference type="ARBA" id="ARBA00022737"/>
    </source>
</evidence>
<dbReference type="EMBL" id="CASHTH010000406">
    <property type="protein sequence ID" value="CAI8000483.1"/>
    <property type="molecule type" value="Genomic_DNA"/>
</dbReference>
<keyword evidence="4" id="KW-0547">Nucleotide-binding</keyword>
<dbReference type="EMBL" id="CASHTH010000406">
    <property type="protein sequence ID" value="CAI8000484.1"/>
    <property type="molecule type" value="Genomic_DNA"/>
</dbReference>
<evidence type="ECO:0000259" key="3">
    <source>
        <dbReference type="Pfam" id="PF23321"/>
    </source>
</evidence>
<dbReference type="PANTHER" id="PTHR19229">
    <property type="entry name" value="ATP-BINDING CASSETTE TRANSPORTER SUBFAMILY A ABCA"/>
    <property type="match status" value="1"/>
</dbReference>